<dbReference type="EMBL" id="CP013213">
    <property type="protein sequence ID" value="AMC94085.1"/>
    <property type="molecule type" value="Genomic_DNA"/>
</dbReference>
<evidence type="ECO:0000313" key="2">
    <source>
        <dbReference type="Proteomes" id="UP000063781"/>
    </source>
</evidence>
<dbReference type="Gene3D" id="3.30.530.20">
    <property type="match status" value="1"/>
</dbReference>
<sequence length="148" mass="17734">MKNKAVFNYPIEVVYQAIAQLIVDNANAYNDNKYTLDTVHKIDYKFKIETTMGPFMNYSKVVDVKPNESISYTIHREKMEKYLVTYNLIKESDDKTRLDYRYELETDKKSDSLNHMLVSWLYKLKQNKKFKEMRDYLNTQCELIVSNK</sequence>
<dbReference type="SUPFAM" id="SSF55961">
    <property type="entry name" value="Bet v1-like"/>
    <property type="match status" value="1"/>
</dbReference>
<keyword evidence="2" id="KW-1185">Reference proteome</keyword>
<dbReference type="STRING" id="1514105.AOC36_08815"/>
<protein>
    <recommendedName>
        <fullName evidence="3">DUF3284 domain-containing protein</fullName>
    </recommendedName>
</protein>
<dbReference type="Proteomes" id="UP000063781">
    <property type="component" value="Chromosome"/>
</dbReference>
<dbReference type="Pfam" id="PF11687">
    <property type="entry name" value="DUF3284"/>
    <property type="match status" value="1"/>
</dbReference>
<proteinExistence type="predicted"/>
<evidence type="ECO:0008006" key="3">
    <source>
        <dbReference type="Google" id="ProtNLM"/>
    </source>
</evidence>
<name>A0A0X8H150_9FIRM</name>
<dbReference type="InterPro" id="IPR021701">
    <property type="entry name" value="DUF3284"/>
</dbReference>
<organism evidence="1 2">
    <name type="scientific">Erysipelothrix larvae</name>
    <dbReference type="NCBI Taxonomy" id="1514105"/>
    <lineage>
        <taxon>Bacteria</taxon>
        <taxon>Bacillati</taxon>
        <taxon>Bacillota</taxon>
        <taxon>Erysipelotrichia</taxon>
        <taxon>Erysipelotrichales</taxon>
        <taxon>Erysipelotrichaceae</taxon>
        <taxon>Erysipelothrix</taxon>
    </lineage>
</organism>
<dbReference type="RefSeq" id="WP_067633456.1">
    <property type="nucleotide sequence ID" value="NZ_CP013213.1"/>
</dbReference>
<evidence type="ECO:0000313" key="1">
    <source>
        <dbReference type="EMBL" id="AMC94085.1"/>
    </source>
</evidence>
<accession>A0A0X8H150</accession>
<dbReference type="KEGG" id="erl:AOC36_08815"/>
<reference evidence="1 2" key="1">
    <citation type="submission" date="2015-10" db="EMBL/GenBank/DDBJ databases">
        <title>Erysipelothrix larvae sp. LV19 isolated from the larval gut of the rhinoceros beetle, Trypoxylus dichotomus.</title>
        <authorList>
            <person name="Lim S."/>
            <person name="Kim B.-C."/>
        </authorList>
    </citation>
    <scope>NUCLEOTIDE SEQUENCE [LARGE SCALE GENOMIC DNA]</scope>
    <source>
        <strain evidence="1 2">LV19</strain>
    </source>
</reference>
<dbReference type="AlphaFoldDB" id="A0A0X8H150"/>
<dbReference type="InterPro" id="IPR023393">
    <property type="entry name" value="START-like_dom_sf"/>
</dbReference>
<gene>
    <name evidence="1" type="ORF">AOC36_08815</name>
</gene>